<proteinExistence type="inferred from homology"/>
<evidence type="ECO:0000256" key="1">
    <source>
        <dbReference type="ARBA" id="ARBA00004323"/>
    </source>
</evidence>
<keyword evidence="4" id="KW-0812">Transmembrane</keyword>
<dbReference type="OrthoDB" id="1924787at2759"/>
<evidence type="ECO:0000259" key="6">
    <source>
        <dbReference type="Pfam" id="PF03016"/>
    </source>
</evidence>
<dbReference type="EMBL" id="JXTB01000148">
    <property type="protein sequence ID" value="PON58575.1"/>
    <property type="molecule type" value="Genomic_DNA"/>
</dbReference>
<keyword evidence="8" id="KW-1185">Reference proteome</keyword>
<evidence type="ECO:0000256" key="5">
    <source>
        <dbReference type="ARBA" id="ARBA00023034"/>
    </source>
</evidence>
<comment type="similarity">
    <text evidence="2">Belongs to the glycosyltransferase 47 family.</text>
</comment>
<evidence type="ECO:0000256" key="4">
    <source>
        <dbReference type="ARBA" id="ARBA00022968"/>
    </source>
</evidence>
<evidence type="ECO:0000313" key="7">
    <source>
        <dbReference type="EMBL" id="PON58575.1"/>
    </source>
</evidence>
<dbReference type="PANTHER" id="PTHR11062">
    <property type="entry name" value="EXOSTOSIN HEPARAN SULFATE GLYCOSYLTRANSFERASE -RELATED"/>
    <property type="match status" value="1"/>
</dbReference>
<comment type="subcellular location">
    <subcellularLocation>
        <location evidence="1">Golgi apparatus membrane</location>
        <topology evidence="1">Single-pass type II membrane protein</topology>
    </subcellularLocation>
</comment>
<dbReference type="AlphaFoldDB" id="A0A2P5CC54"/>
<sequence length="164" mass="18436">MKHGTQNQENRRAASQGMHTSKFCLNPAGDTPSACRLFDSVVSLCVPVIVSDDIELPFEDVIDYRKIAIFVETSKALEPGFLVSMLRAVSVERILEYQKALKEVKPYFAYGSGTLENEIWRQVAQKLPLIKLMTNRDKRLVKRNSNEPNCACLCSNQTGIITNL</sequence>
<evidence type="ECO:0000256" key="3">
    <source>
        <dbReference type="ARBA" id="ARBA00022676"/>
    </source>
</evidence>
<dbReference type="InterPro" id="IPR040911">
    <property type="entry name" value="Exostosin_GT47"/>
</dbReference>
<dbReference type="GO" id="GO:0000139">
    <property type="term" value="C:Golgi membrane"/>
    <property type="evidence" value="ECO:0007669"/>
    <property type="project" value="UniProtKB-SubCell"/>
</dbReference>
<dbReference type="Proteomes" id="UP000237105">
    <property type="component" value="Unassembled WGS sequence"/>
</dbReference>
<keyword evidence="4" id="KW-0735">Signal-anchor</keyword>
<keyword evidence="5" id="KW-0333">Golgi apparatus</keyword>
<dbReference type="PANTHER" id="PTHR11062:SF50">
    <property type="entry name" value="ARABINOSYLTRANSFERASE ARAD1-RELATED"/>
    <property type="match status" value="1"/>
</dbReference>
<evidence type="ECO:0000256" key="2">
    <source>
        <dbReference type="ARBA" id="ARBA00010271"/>
    </source>
</evidence>
<dbReference type="STRING" id="3476.A0A2P5CC54"/>
<dbReference type="InterPro" id="IPR004263">
    <property type="entry name" value="Exostosin"/>
</dbReference>
<accession>A0A2P5CC54</accession>
<dbReference type="Pfam" id="PF03016">
    <property type="entry name" value="Exostosin_GT47"/>
    <property type="match status" value="1"/>
</dbReference>
<gene>
    <name evidence="7" type="ORF">PanWU01x14_166060</name>
</gene>
<keyword evidence="3" id="KW-0808">Transferase</keyword>
<comment type="caution">
    <text evidence="7">The sequence shown here is derived from an EMBL/GenBank/DDBJ whole genome shotgun (WGS) entry which is preliminary data.</text>
</comment>
<dbReference type="GO" id="GO:0016757">
    <property type="term" value="F:glycosyltransferase activity"/>
    <property type="evidence" value="ECO:0007669"/>
    <property type="project" value="UniProtKB-KW"/>
</dbReference>
<protein>
    <submittedName>
        <fullName evidence="7">Exostosin-like</fullName>
    </submittedName>
</protein>
<feature type="domain" description="Exostosin GT47" evidence="6">
    <location>
        <begin position="3"/>
        <end position="85"/>
    </location>
</feature>
<evidence type="ECO:0000313" key="8">
    <source>
        <dbReference type="Proteomes" id="UP000237105"/>
    </source>
</evidence>
<organism evidence="7 8">
    <name type="scientific">Parasponia andersonii</name>
    <name type="common">Sponia andersonii</name>
    <dbReference type="NCBI Taxonomy" id="3476"/>
    <lineage>
        <taxon>Eukaryota</taxon>
        <taxon>Viridiplantae</taxon>
        <taxon>Streptophyta</taxon>
        <taxon>Embryophyta</taxon>
        <taxon>Tracheophyta</taxon>
        <taxon>Spermatophyta</taxon>
        <taxon>Magnoliopsida</taxon>
        <taxon>eudicotyledons</taxon>
        <taxon>Gunneridae</taxon>
        <taxon>Pentapetalae</taxon>
        <taxon>rosids</taxon>
        <taxon>fabids</taxon>
        <taxon>Rosales</taxon>
        <taxon>Cannabaceae</taxon>
        <taxon>Parasponia</taxon>
    </lineage>
</organism>
<name>A0A2P5CC54_PARAD</name>
<reference evidence="8" key="1">
    <citation type="submission" date="2016-06" db="EMBL/GenBank/DDBJ databases">
        <title>Parallel loss of symbiosis genes in relatives of nitrogen-fixing non-legume Parasponia.</title>
        <authorList>
            <person name="Van Velzen R."/>
            <person name="Holmer R."/>
            <person name="Bu F."/>
            <person name="Rutten L."/>
            <person name="Van Zeijl A."/>
            <person name="Liu W."/>
            <person name="Santuari L."/>
            <person name="Cao Q."/>
            <person name="Sharma T."/>
            <person name="Shen D."/>
            <person name="Roswanjaya Y."/>
            <person name="Wardhani T."/>
            <person name="Kalhor M.S."/>
            <person name="Jansen J."/>
            <person name="Van den Hoogen J."/>
            <person name="Gungor B."/>
            <person name="Hartog M."/>
            <person name="Hontelez J."/>
            <person name="Verver J."/>
            <person name="Yang W.-C."/>
            <person name="Schijlen E."/>
            <person name="Repin R."/>
            <person name="Schilthuizen M."/>
            <person name="Schranz E."/>
            <person name="Heidstra R."/>
            <person name="Miyata K."/>
            <person name="Fedorova E."/>
            <person name="Kohlen W."/>
            <person name="Bisseling T."/>
            <person name="Smit S."/>
            <person name="Geurts R."/>
        </authorList>
    </citation>
    <scope>NUCLEOTIDE SEQUENCE [LARGE SCALE GENOMIC DNA]</scope>
    <source>
        <strain evidence="8">cv. WU1-14</strain>
    </source>
</reference>
<keyword evidence="3" id="KW-0328">Glycosyltransferase</keyword>